<gene>
    <name evidence="1" type="ORF">MO867_08740</name>
</gene>
<dbReference type="RefSeq" id="WP_252465967.1">
    <property type="nucleotide sequence ID" value="NZ_JALBWM010000028.1"/>
</dbReference>
<evidence type="ECO:0000313" key="1">
    <source>
        <dbReference type="EMBL" id="MCO1334426.1"/>
    </source>
</evidence>
<dbReference type="Proteomes" id="UP001139028">
    <property type="component" value="Unassembled WGS sequence"/>
</dbReference>
<proteinExistence type="predicted"/>
<name>A0A9X2J7F6_9GAMM</name>
<evidence type="ECO:0008006" key="3">
    <source>
        <dbReference type="Google" id="ProtNLM"/>
    </source>
</evidence>
<organism evidence="1 2">
    <name type="scientific">Microbulbifer okhotskensis</name>
    <dbReference type="NCBI Taxonomy" id="2926617"/>
    <lineage>
        <taxon>Bacteria</taxon>
        <taxon>Pseudomonadati</taxon>
        <taxon>Pseudomonadota</taxon>
        <taxon>Gammaproteobacteria</taxon>
        <taxon>Cellvibrionales</taxon>
        <taxon>Microbulbiferaceae</taxon>
        <taxon>Microbulbifer</taxon>
    </lineage>
</organism>
<evidence type="ECO:0000313" key="2">
    <source>
        <dbReference type="Proteomes" id="UP001139028"/>
    </source>
</evidence>
<comment type="caution">
    <text evidence="1">The sequence shown here is derived from an EMBL/GenBank/DDBJ whole genome shotgun (WGS) entry which is preliminary data.</text>
</comment>
<sequence length="408" mass="48572">MNFKEFKTTTVDIWHQYFEHLWKFIENGQLYFENQKDNKFLFPSTIIFTKTSEHYIAEFFGANEEYCGLSPKDNKEKSSDKYFYQFTLSDDHEKKAFITAKSGSLQLHDIRISIDFNENKVKKRFPHFNFMDFSTDGINSTNTEIPFALGEDFQHGLMSNFLLINTKDNFYRFKYIINLSMTNKRTSQNEYKKHLEEELNKSLSNKKFYGLIVCDGEEAKKRIISSQFANIYLSSFRETAIGEYLNKHPQIVKDGLRCESFLYEKELEWAEGNSDPSEKSIIPDLFLKRKNEDLYDICDLKLPRLDKKLTKGKHKRRRFYDYVYEGVCQLANYEDYFNFEKNKSHALEKHNIQVSEPKLYLIVGNHENYKRDEIEEASRMLNKAQDLGEKYIIIDYDTLNAMYLFNKI</sequence>
<dbReference type="AlphaFoldDB" id="A0A9X2J7F6"/>
<protein>
    <recommendedName>
        <fullName evidence="3">DUF4263 domain-containing protein</fullName>
    </recommendedName>
</protein>
<reference evidence="1" key="1">
    <citation type="journal article" date="2022" name="Arch. Microbiol.">
        <title>Microbulbifer okhotskensis sp. nov., isolated from a deep bottom sediment of the Okhotsk Sea.</title>
        <authorList>
            <person name="Romanenko L."/>
            <person name="Kurilenko V."/>
            <person name="Otstavnykh N."/>
            <person name="Velansky P."/>
            <person name="Isaeva M."/>
            <person name="Mikhailov V."/>
        </authorList>
    </citation>
    <scope>NUCLEOTIDE SEQUENCE</scope>
    <source>
        <strain evidence="1">OS29</strain>
    </source>
</reference>
<keyword evidence="2" id="KW-1185">Reference proteome</keyword>
<accession>A0A9X2J7F6</accession>
<dbReference type="EMBL" id="JALBWM010000028">
    <property type="protein sequence ID" value="MCO1334426.1"/>
    <property type="molecule type" value="Genomic_DNA"/>
</dbReference>